<dbReference type="GO" id="GO:0000976">
    <property type="term" value="F:transcription cis-regulatory region binding"/>
    <property type="evidence" value="ECO:0007669"/>
    <property type="project" value="TreeGrafter"/>
</dbReference>
<evidence type="ECO:0000256" key="3">
    <source>
        <dbReference type="ARBA" id="ARBA00023163"/>
    </source>
</evidence>
<evidence type="ECO:0000313" key="6">
    <source>
        <dbReference type="Proteomes" id="UP000261739"/>
    </source>
</evidence>
<dbReference type="PANTHER" id="PTHR30055:SF151">
    <property type="entry name" value="TRANSCRIPTIONAL REGULATORY PROTEIN"/>
    <property type="match status" value="1"/>
</dbReference>
<dbReference type="PANTHER" id="PTHR30055">
    <property type="entry name" value="HTH-TYPE TRANSCRIPTIONAL REGULATOR RUTR"/>
    <property type="match status" value="1"/>
</dbReference>
<evidence type="ECO:0000256" key="2">
    <source>
        <dbReference type="ARBA" id="ARBA00023125"/>
    </source>
</evidence>
<sequence>MDSLHSGRPHPDRQDRQARHTRGRRATFTADDIVDAALDLGIGTFALADVAARLGVGTPALYRLFPHREAVLDACLARIATEFRTPDPGTGWQGVLRLWGTECWDACERHPGLAPIVYSHPAAARLLIVPATTPCLDAATAAGLPRLRAGFGLDFVCGVAFSTHATLSMMSAARLQAGDAPGPVVGVSDPATARRLVEEKIDIVVRGLAHDWGTPAVP</sequence>
<feature type="region of interest" description="Disordered" evidence="4">
    <location>
        <begin position="1"/>
        <end position="24"/>
    </location>
</feature>
<evidence type="ECO:0000256" key="4">
    <source>
        <dbReference type="SAM" id="MobiDB-lite"/>
    </source>
</evidence>
<dbReference type="AlphaFoldDB" id="A0A3D4SYY3"/>
<keyword evidence="2" id="KW-0238">DNA-binding</keyword>
<feature type="compositionally biased region" description="Basic and acidic residues" evidence="4">
    <location>
        <begin position="9"/>
        <end position="18"/>
    </location>
</feature>
<dbReference type="SUPFAM" id="SSF48498">
    <property type="entry name" value="Tetracyclin repressor-like, C-terminal domain"/>
    <property type="match status" value="1"/>
</dbReference>
<gene>
    <name evidence="5" type="ORF">DIW82_06690</name>
</gene>
<dbReference type="Proteomes" id="UP000261739">
    <property type="component" value="Unassembled WGS sequence"/>
</dbReference>
<dbReference type="SUPFAM" id="SSF46689">
    <property type="entry name" value="Homeodomain-like"/>
    <property type="match status" value="1"/>
</dbReference>
<dbReference type="STRING" id="863239.GCA_000213935_02286"/>
<dbReference type="EMBL" id="DQID01000176">
    <property type="protein sequence ID" value="HCT14472.1"/>
    <property type="molecule type" value="Genomic_DNA"/>
</dbReference>
<dbReference type="InterPro" id="IPR050109">
    <property type="entry name" value="HTH-type_TetR-like_transc_reg"/>
</dbReference>
<protein>
    <submittedName>
        <fullName evidence="5">TetR/AcrR family transcriptional regulator</fullName>
    </submittedName>
</protein>
<keyword evidence="1" id="KW-0805">Transcription regulation</keyword>
<dbReference type="Gene3D" id="1.10.357.10">
    <property type="entry name" value="Tetracycline Repressor, domain 2"/>
    <property type="match status" value="1"/>
</dbReference>
<reference evidence="5 6" key="1">
    <citation type="journal article" date="2018" name="Nat. Biotechnol.">
        <title>A standardized bacterial taxonomy based on genome phylogeny substantially revises the tree of life.</title>
        <authorList>
            <person name="Parks D.H."/>
            <person name="Chuvochina M."/>
            <person name="Waite D.W."/>
            <person name="Rinke C."/>
            <person name="Skarshewski A."/>
            <person name="Chaumeil P.A."/>
            <person name="Hugenholtz P."/>
        </authorList>
    </citation>
    <scope>NUCLEOTIDE SEQUENCE [LARGE SCALE GENOMIC DNA]</scope>
    <source>
        <strain evidence="5">UBA11247</strain>
    </source>
</reference>
<accession>A0A3D4SYY3</accession>
<keyword evidence="3" id="KW-0804">Transcription</keyword>
<dbReference type="GO" id="GO:0003700">
    <property type="term" value="F:DNA-binding transcription factor activity"/>
    <property type="evidence" value="ECO:0007669"/>
    <property type="project" value="TreeGrafter"/>
</dbReference>
<name>A0A3D4SYY3_9CORY</name>
<dbReference type="InterPro" id="IPR036271">
    <property type="entry name" value="Tet_transcr_reg_TetR-rel_C_sf"/>
</dbReference>
<dbReference type="InterPro" id="IPR009057">
    <property type="entry name" value="Homeodomain-like_sf"/>
</dbReference>
<evidence type="ECO:0000313" key="5">
    <source>
        <dbReference type="EMBL" id="HCT14472.1"/>
    </source>
</evidence>
<evidence type="ECO:0000256" key="1">
    <source>
        <dbReference type="ARBA" id="ARBA00023015"/>
    </source>
</evidence>
<comment type="caution">
    <text evidence="5">The sequence shown here is derived from an EMBL/GenBank/DDBJ whole genome shotgun (WGS) entry which is preliminary data.</text>
</comment>
<proteinExistence type="predicted"/>
<organism evidence="5 6">
    <name type="scientific">Corynebacterium nuruki</name>
    <dbReference type="NCBI Taxonomy" id="1032851"/>
    <lineage>
        <taxon>Bacteria</taxon>
        <taxon>Bacillati</taxon>
        <taxon>Actinomycetota</taxon>
        <taxon>Actinomycetes</taxon>
        <taxon>Mycobacteriales</taxon>
        <taxon>Corynebacteriaceae</taxon>
        <taxon>Corynebacterium</taxon>
    </lineage>
</organism>
<dbReference type="RefSeq" id="WP_010119191.1">
    <property type="nucleotide sequence ID" value="NZ_DAITTW010000018.1"/>
</dbReference>